<evidence type="ECO:0000313" key="2">
    <source>
        <dbReference type="Proteomes" id="UP000238823"/>
    </source>
</evidence>
<gene>
    <name evidence="1" type="ORF">ENSA7_06260</name>
</gene>
<dbReference type="EMBL" id="PVNL01000015">
    <property type="protein sequence ID" value="PRQ09569.1"/>
    <property type="molecule type" value="Genomic_DNA"/>
</dbReference>
<evidence type="ECO:0000313" key="1">
    <source>
        <dbReference type="EMBL" id="PRQ09569.1"/>
    </source>
</evidence>
<sequence>MSEQLDSVADEVLQIQSMLTRERLAVDVCDGNRTAFLTHVGAAARLIPGPWIAHRQLVMSLALSNLAPQQRASLAHAVIVEWGREFGVGRLVLGAVASGLPLGGSSLSMRPRTPGGDGRPHVLYTWALGPRATPMPCDWLLLRAQPGWACDSPARLLGARGLETLAQLGGNVLLLVPSAVAARQVADSVGRTLTLDAHPRFAPYLPEQDQRHEAQDDASLLLWPHDAIGATSLQRRTFSTAVLVAAPEVVRQEAMRWASQRPGVEVVDAACPSRMNRKALMAYWRACGRPKILLRGDPEWAAEGRQWLESIGATVAAHSEATQLGLF</sequence>
<dbReference type="Proteomes" id="UP000238823">
    <property type="component" value="Unassembled WGS sequence"/>
</dbReference>
<dbReference type="AlphaFoldDB" id="A0A2S9YWY4"/>
<name>A0A2S9YWY4_9BACT</name>
<accession>A0A2S9YWY4</accession>
<reference evidence="1 2" key="1">
    <citation type="submission" date="2018-03" db="EMBL/GenBank/DDBJ databases">
        <title>Draft Genome Sequences of the Obligatory Marine Myxobacteria Enhygromyxa salina SWB007.</title>
        <authorList>
            <person name="Poehlein A."/>
            <person name="Moghaddam J.A."/>
            <person name="Harms H."/>
            <person name="Alanjari M."/>
            <person name="Koenig G.M."/>
            <person name="Daniel R."/>
            <person name="Schaeberle T.F."/>
        </authorList>
    </citation>
    <scope>NUCLEOTIDE SEQUENCE [LARGE SCALE GENOMIC DNA]</scope>
    <source>
        <strain evidence="1 2">SWB007</strain>
    </source>
</reference>
<comment type="caution">
    <text evidence="1">The sequence shown here is derived from an EMBL/GenBank/DDBJ whole genome shotgun (WGS) entry which is preliminary data.</text>
</comment>
<organism evidence="1 2">
    <name type="scientific">Enhygromyxa salina</name>
    <dbReference type="NCBI Taxonomy" id="215803"/>
    <lineage>
        <taxon>Bacteria</taxon>
        <taxon>Pseudomonadati</taxon>
        <taxon>Myxococcota</taxon>
        <taxon>Polyangia</taxon>
        <taxon>Nannocystales</taxon>
        <taxon>Nannocystaceae</taxon>
        <taxon>Enhygromyxa</taxon>
    </lineage>
</organism>
<dbReference type="OrthoDB" id="5494665at2"/>
<protein>
    <submittedName>
        <fullName evidence="1">Uncharacterized protein</fullName>
    </submittedName>
</protein>
<proteinExistence type="predicted"/>
<dbReference type="RefSeq" id="WP_106087706.1">
    <property type="nucleotide sequence ID" value="NZ_PVNL01000015.1"/>
</dbReference>